<evidence type="ECO:0000313" key="1">
    <source>
        <dbReference type="EMBL" id="NVO32641.1"/>
    </source>
</evidence>
<feature type="non-terminal residue" evidence="1">
    <location>
        <position position="1"/>
    </location>
</feature>
<dbReference type="AlphaFoldDB" id="A0A7Y7U6B9"/>
<protein>
    <submittedName>
        <fullName evidence="1">Carboxypeptidase-like regulatory domain-containing protein</fullName>
    </submittedName>
</protein>
<accession>A0A7Y7U6B9</accession>
<comment type="caution">
    <text evidence="1">The sequence shown here is derived from an EMBL/GenBank/DDBJ whole genome shotgun (WGS) entry which is preliminary data.</text>
</comment>
<keyword evidence="2" id="KW-1185">Reference proteome</keyword>
<keyword evidence="1" id="KW-0121">Carboxypeptidase</keyword>
<sequence length="261" mass="28173">AGTGRPVPYVNIGIPGQSMGTVADERGRYQLSYAAANLTDTVRLSSIGYEPQRILLQELVAGPNVALVPAAVQLADVRVQAPSLFKRTLTLGCTTESKVVMFGLQAKDRGAEMGTVISLRRQPTKVQKATFNLLYKDSASLTFRVNLYRLLPNGQPSAEKLNHRDILVTSASRPNNTGPLVVDLMADALVLEEDFFLAIEWVAGGDTKQVNQGLAFSAALGYFGDPIYARKVSQGAWKKVSLGARLAGMQPKVSFYVTALD</sequence>
<keyword evidence="1" id="KW-0378">Hydrolase</keyword>
<keyword evidence="1" id="KW-0645">Protease</keyword>
<dbReference type="RefSeq" id="WP_176909511.1">
    <property type="nucleotide sequence ID" value="NZ_JABKAU010000033.1"/>
</dbReference>
<dbReference type="Pfam" id="PF13715">
    <property type="entry name" value="CarbopepD_reg_2"/>
    <property type="match status" value="1"/>
</dbReference>
<dbReference type="InterPro" id="IPR008969">
    <property type="entry name" value="CarboxyPept-like_regulatory"/>
</dbReference>
<dbReference type="SUPFAM" id="SSF49464">
    <property type="entry name" value="Carboxypeptidase regulatory domain-like"/>
    <property type="match status" value="1"/>
</dbReference>
<dbReference type="GO" id="GO:0004180">
    <property type="term" value="F:carboxypeptidase activity"/>
    <property type="evidence" value="ECO:0007669"/>
    <property type="project" value="UniProtKB-KW"/>
</dbReference>
<gene>
    <name evidence="1" type="ORF">HW554_15600</name>
</gene>
<name>A0A7Y7U6B9_9BACT</name>
<proteinExistence type="predicted"/>
<organism evidence="1 2">
    <name type="scientific">Hymenobacter lapidiphilus</name>
    <dbReference type="NCBI Taxonomy" id="2608003"/>
    <lineage>
        <taxon>Bacteria</taxon>
        <taxon>Pseudomonadati</taxon>
        <taxon>Bacteroidota</taxon>
        <taxon>Cytophagia</taxon>
        <taxon>Cytophagales</taxon>
        <taxon>Hymenobacteraceae</taxon>
        <taxon>Hymenobacter</taxon>
    </lineage>
</organism>
<dbReference type="EMBL" id="JABKAU010000033">
    <property type="protein sequence ID" value="NVO32641.1"/>
    <property type="molecule type" value="Genomic_DNA"/>
</dbReference>
<evidence type="ECO:0000313" key="2">
    <source>
        <dbReference type="Proteomes" id="UP000565521"/>
    </source>
</evidence>
<dbReference type="Proteomes" id="UP000565521">
    <property type="component" value="Unassembled WGS sequence"/>
</dbReference>
<reference evidence="1 2" key="1">
    <citation type="submission" date="2020-05" db="EMBL/GenBank/DDBJ databases">
        <title>Hymenobacter terrestris sp. nov. and Hymenobacter lapidiphilus sp. nov., isolated from regoliths in Antarctica.</title>
        <authorList>
            <person name="Sedlacek I."/>
            <person name="Pantucek R."/>
            <person name="Zeman M."/>
            <person name="Holochova P."/>
            <person name="Kralova S."/>
            <person name="Stankova E."/>
            <person name="Sedo O."/>
            <person name="Micenkova L."/>
            <person name="Svec P."/>
            <person name="Gupta V."/>
            <person name="Sood U."/>
            <person name="Korpole U.S."/>
            <person name="Lal R."/>
        </authorList>
    </citation>
    <scope>NUCLEOTIDE SEQUENCE [LARGE SCALE GENOMIC DNA]</scope>
    <source>
        <strain evidence="1 2">P5342</strain>
    </source>
</reference>